<dbReference type="GO" id="GO:0008556">
    <property type="term" value="F:P-type potassium transmembrane transporter activity"/>
    <property type="evidence" value="ECO:0007669"/>
    <property type="project" value="InterPro"/>
</dbReference>
<comment type="caution">
    <text evidence="9">Lacks conserved residue(s) required for the propagation of feature annotation.</text>
</comment>
<gene>
    <name evidence="9" type="primary">kdpA</name>
    <name evidence="10" type="ORF">CLV71_118119</name>
</gene>
<evidence type="ECO:0000256" key="7">
    <source>
        <dbReference type="ARBA" id="ARBA00023065"/>
    </source>
</evidence>
<keyword evidence="8 9" id="KW-0472">Membrane</keyword>
<evidence type="ECO:0000256" key="1">
    <source>
        <dbReference type="ARBA" id="ARBA00022448"/>
    </source>
</evidence>
<comment type="function">
    <text evidence="9">Part of the high-affinity ATP-driven potassium transport (or Kdp) system, which catalyzes the hydrolysis of ATP coupled with the electrogenic transport of potassium into the cytoplasm. This subunit binds the extracellular potassium ions and delivers the ions to the membrane domain of KdpB through an intramembrane tunnel.</text>
</comment>
<accession>A0A4R7UZA4</accession>
<feature type="transmembrane region" description="Helical" evidence="9">
    <location>
        <begin position="249"/>
        <end position="269"/>
    </location>
</feature>
<dbReference type="PANTHER" id="PTHR30607">
    <property type="entry name" value="POTASSIUM-TRANSPORTING ATPASE A CHAIN"/>
    <property type="match status" value="1"/>
</dbReference>
<evidence type="ECO:0000256" key="2">
    <source>
        <dbReference type="ARBA" id="ARBA00022475"/>
    </source>
</evidence>
<dbReference type="Proteomes" id="UP000294927">
    <property type="component" value="Unassembled WGS sequence"/>
</dbReference>
<dbReference type="Pfam" id="PF03814">
    <property type="entry name" value="KdpA"/>
    <property type="match status" value="1"/>
</dbReference>
<feature type="transmembrane region" description="Helical" evidence="9">
    <location>
        <begin position="522"/>
        <end position="544"/>
    </location>
</feature>
<feature type="transmembrane region" description="Helical" evidence="9">
    <location>
        <begin position="480"/>
        <end position="501"/>
    </location>
</feature>
<keyword evidence="6 9" id="KW-1133">Transmembrane helix</keyword>
<dbReference type="AlphaFoldDB" id="A0A4R7UZA4"/>
<comment type="similarity">
    <text evidence="9">Belongs to the KdpA family.</text>
</comment>
<keyword evidence="4 9" id="KW-0812">Transmembrane</keyword>
<keyword evidence="5 9" id="KW-0630">Potassium</keyword>
<feature type="transmembrane region" description="Helical" evidence="9">
    <location>
        <begin position="137"/>
        <end position="155"/>
    </location>
</feature>
<dbReference type="RefSeq" id="WP_133907436.1">
    <property type="nucleotide sequence ID" value="NZ_SOCP01000018.1"/>
</dbReference>
<proteinExistence type="inferred from homology"/>
<dbReference type="InterPro" id="IPR004623">
    <property type="entry name" value="KdpA"/>
</dbReference>
<dbReference type="OrthoDB" id="9763796at2"/>
<dbReference type="GO" id="GO:0005886">
    <property type="term" value="C:plasma membrane"/>
    <property type="evidence" value="ECO:0007669"/>
    <property type="project" value="UniProtKB-SubCell"/>
</dbReference>
<evidence type="ECO:0000256" key="5">
    <source>
        <dbReference type="ARBA" id="ARBA00022958"/>
    </source>
</evidence>
<dbReference type="PANTHER" id="PTHR30607:SF2">
    <property type="entry name" value="POTASSIUM-TRANSPORTING ATPASE POTASSIUM-BINDING SUBUNIT"/>
    <property type="match status" value="1"/>
</dbReference>
<evidence type="ECO:0000256" key="9">
    <source>
        <dbReference type="HAMAP-Rule" id="MF_00275"/>
    </source>
</evidence>
<feature type="transmembrane region" description="Helical" evidence="9">
    <location>
        <begin position="176"/>
        <end position="197"/>
    </location>
</feature>
<evidence type="ECO:0000313" key="11">
    <source>
        <dbReference type="Proteomes" id="UP000294927"/>
    </source>
</evidence>
<sequence>MSSTVAGLLQVGLLVLALAAVYRPLGDHMARVFQSDRHLAVERVIYRVGRVNPDSEQRWPVYAAGVLGFSLVSVVLLYLVQRLQPLLPFDFGRGAVEPGIAFNTAVSFVTNTNWQSYVPEAVMGHAVQMLGLTVQNFVSAAVGLAVAIALVRGFTRSASDRLGNFWVDLVRGTVRILLPLAFVSAIVLVALGVVQSLRSGLDVTTVDGQANRIALAPAASQEAIKELGTNGGGIFNANSAHPFENPNGWTNLVEIFLLLVIPVCLTRTFGTLVGNRGQGHALLSVMGLLWAAMLTVIWWAEAHPNGPAALLAGVTMEGKEVRFGVAGSALFADSTTGTSTGAVNSMHDSYTGLGGGGTILNMLFGEMTPGGVGTGLYSILVMAIIAVFIAGLMVGRTPEYLGKKLGRREVTAAAISILAMPTVLLLGAGIAIMLSGTPGYLANDGAHGWSEVLYAYTSAANNNGSAFAGITVTSPWFQSSLAVCMLIGRLVPILAVLALAGSLARQKKIPATSGTLPTHGPLFGTLLTGTVVLVAALTFIPALALGPIAEALA</sequence>
<feature type="transmembrane region" description="Helical" evidence="9">
    <location>
        <begin position="281"/>
        <end position="300"/>
    </location>
</feature>
<evidence type="ECO:0000313" key="10">
    <source>
        <dbReference type="EMBL" id="TDV42249.1"/>
    </source>
</evidence>
<dbReference type="GO" id="GO:0030955">
    <property type="term" value="F:potassium ion binding"/>
    <property type="evidence" value="ECO:0007669"/>
    <property type="project" value="UniProtKB-UniRule"/>
</dbReference>
<dbReference type="PIRSF" id="PIRSF001294">
    <property type="entry name" value="K_ATPaseA"/>
    <property type="match status" value="1"/>
</dbReference>
<keyword evidence="2 9" id="KW-1003">Cell membrane</keyword>
<reference evidence="10 11" key="1">
    <citation type="submission" date="2019-03" db="EMBL/GenBank/DDBJ databases">
        <title>Genomic Encyclopedia of Archaeal and Bacterial Type Strains, Phase II (KMG-II): from individual species to whole genera.</title>
        <authorList>
            <person name="Goeker M."/>
        </authorList>
    </citation>
    <scope>NUCLEOTIDE SEQUENCE [LARGE SCALE GENOMIC DNA]</scope>
    <source>
        <strain evidence="10 11">DSM 45499</strain>
    </source>
</reference>
<keyword evidence="3 9" id="KW-0633">Potassium transport</keyword>
<organism evidence="10 11">
    <name type="scientific">Actinophytocola oryzae</name>
    <dbReference type="NCBI Taxonomy" id="502181"/>
    <lineage>
        <taxon>Bacteria</taxon>
        <taxon>Bacillati</taxon>
        <taxon>Actinomycetota</taxon>
        <taxon>Actinomycetes</taxon>
        <taxon>Pseudonocardiales</taxon>
        <taxon>Pseudonocardiaceae</taxon>
    </lineage>
</organism>
<evidence type="ECO:0000256" key="3">
    <source>
        <dbReference type="ARBA" id="ARBA00022538"/>
    </source>
</evidence>
<comment type="caution">
    <text evidence="10">The sequence shown here is derived from an EMBL/GenBank/DDBJ whole genome shotgun (WGS) entry which is preliminary data.</text>
</comment>
<evidence type="ECO:0000256" key="6">
    <source>
        <dbReference type="ARBA" id="ARBA00022989"/>
    </source>
</evidence>
<protein>
    <recommendedName>
        <fullName evidence="9">Potassium-transporting ATPase potassium-binding subunit</fullName>
    </recommendedName>
    <alternativeName>
        <fullName evidence="9">ATP phosphohydrolase [potassium-transporting] A chain</fullName>
    </alternativeName>
    <alternativeName>
        <fullName evidence="9">Potassium-binding and translocating subunit A</fullName>
    </alternativeName>
    <alternativeName>
        <fullName evidence="9">Potassium-translocating ATPase A chain</fullName>
    </alternativeName>
</protein>
<feature type="transmembrane region" description="Helical" evidence="9">
    <location>
        <begin position="59"/>
        <end position="80"/>
    </location>
</feature>
<feature type="transmembrane region" description="Helical" evidence="9">
    <location>
        <begin position="415"/>
        <end position="434"/>
    </location>
</feature>
<name>A0A4R7UZA4_9PSEU</name>
<dbReference type="EMBL" id="SOCP01000018">
    <property type="protein sequence ID" value="TDV42249.1"/>
    <property type="molecule type" value="Genomic_DNA"/>
</dbReference>
<dbReference type="NCBIfam" id="TIGR00680">
    <property type="entry name" value="kdpA"/>
    <property type="match status" value="1"/>
</dbReference>
<evidence type="ECO:0000256" key="4">
    <source>
        <dbReference type="ARBA" id="ARBA00022692"/>
    </source>
</evidence>
<dbReference type="HAMAP" id="MF_00275">
    <property type="entry name" value="KdpA"/>
    <property type="match status" value="1"/>
</dbReference>
<comment type="subunit">
    <text evidence="9">The system is composed of three essential subunits: KdpA, KdpB and KdpC.</text>
</comment>
<keyword evidence="11" id="KW-1185">Reference proteome</keyword>
<comment type="subcellular location">
    <subcellularLocation>
        <location evidence="9">Cell membrane</location>
        <topology evidence="9">Multi-pass membrane protein</topology>
    </subcellularLocation>
</comment>
<evidence type="ECO:0000256" key="8">
    <source>
        <dbReference type="ARBA" id="ARBA00023136"/>
    </source>
</evidence>
<feature type="transmembrane region" description="Helical" evidence="9">
    <location>
        <begin position="375"/>
        <end position="394"/>
    </location>
</feature>
<keyword evidence="1 9" id="KW-0813">Transport</keyword>
<keyword evidence="7 9" id="KW-0406">Ion transport</keyword>